<evidence type="ECO:0000313" key="1">
    <source>
        <dbReference type="EMBL" id="GME27700.1"/>
    </source>
</evidence>
<keyword evidence="1" id="KW-0347">Helicase</keyword>
<keyword evidence="1" id="KW-0547">Nucleotide-binding</keyword>
<accession>A0ACB5S4P1</accession>
<organism evidence="1 2">
    <name type="scientific">Neofusicoccum parvum</name>
    <dbReference type="NCBI Taxonomy" id="310453"/>
    <lineage>
        <taxon>Eukaryota</taxon>
        <taxon>Fungi</taxon>
        <taxon>Dikarya</taxon>
        <taxon>Ascomycota</taxon>
        <taxon>Pezizomycotina</taxon>
        <taxon>Dothideomycetes</taxon>
        <taxon>Dothideomycetes incertae sedis</taxon>
        <taxon>Botryosphaeriales</taxon>
        <taxon>Botryosphaeriaceae</taxon>
        <taxon>Neofusicoccum</taxon>
    </lineage>
</organism>
<keyword evidence="1" id="KW-0067">ATP-binding</keyword>
<comment type="caution">
    <text evidence="1">The sequence shown here is derived from an EMBL/GenBank/DDBJ whole genome shotgun (WGS) entry which is preliminary data.</text>
</comment>
<reference evidence="1" key="1">
    <citation type="submission" date="2024-09" db="EMBL/GenBank/DDBJ databases">
        <title>Draft Genome Sequences of Neofusicoccum parvum.</title>
        <authorList>
            <person name="Ashida A."/>
            <person name="Camagna M."/>
            <person name="Tanaka A."/>
            <person name="Takemoto D."/>
        </authorList>
    </citation>
    <scope>NUCLEOTIDE SEQUENCE</scope>
    <source>
        <strain evidence="1">PPO83</strain>
    </source>
</reference>
<name>A0ACB5S4P1_9PEZI</name>
<dbReference type="EMBL" id="BSXG01000040">
    <property type="protein sequence ID" value="GME27700.1"/>
    <property type="molecule type" value="Genomic_DNA"/>
</dbReference>
<evidence type="ECO:0000313" key="2">
    <source>
        <dbReference type="Proteomes" id="UP001165186"/>
    </source>
</evidence>
<gene>
    <name evidence="1" type="primary">g1582</name>
    <name evidence="1" type="ORF">NpPPO83_00001582</name>
</gene>
<keyword evidence="2" id="KW-1185">Reference proteome</keyword>
<sequence>MQAFLALQPKARLSEILSALTKASEFREIRFRQNEKTLYKTLNSSPAIKFPIPVNLDSTPQKISLIIQAVLGGAELPMGEDLIRQRAQYNQDVNFVFQHIRRLIRCVVDIALEKEDSEMVRNALTLSRSLYSRVWDDSPLAMKQIESIGPVGVRKLVNAGIKSIDELETLEPLRLETILGKHPPFGTTLLAKAREFPKLRISLKQMKGVVSGVP</sequence>
<keyword evidence="1" id="KW-0378">Hydrolase</keyword>
<proteinExistence type="predicted"/>
<dbReference type="Proteomes" id="UP001165186">
    <property type="component" value="Unassembled WGS sequence"/>
</dbReference>
<protein>
    <submittedName>
        <fullName evidence="1">Dead deah box dna helicase</fullName>
    </submittedName>
</protein>